<name>A0A1X6Y5B0_9RHOB</name>
<dbReference type="EMBL" id="FWFU01000001">
    <property type="protein sequence ID" value="SLN11021.1"/>
    <property type="molecule type" value="Genomic_DNA"/>
</dbReference>
<dbReference type="Proteomes" id="UP000193207">
    <property type="component" value="Unassembled WGS sequence"/>
</dbReference>
<keyword evidence="2" id="KW-1185">Reference proteome</keyword>
<gene>
    <name evidence="1" type="ORF">ROH8110_00049</name>
</gene>
<proteinExistence type="predicted"/>
<dbReference type="RefSeq" id="WP_085815797.1">
    <property type="nucleotide sequence ID" value="NZ_RBXI01000003.1"/>
</dbReference>
<evidence type="ECO:0000313" key="2">
    <source>
        <dbReference type="Proteomes" id="UP000193207"/>
    </source>
</evidence>
<reference evidence="1 2" key="1">
    <citation type="submission" date="2017-03" db="EMBL/GenBank/DDBJ databases">
        <authorList>
            <person name="Afonso C.L."/>
            <person name="Miller P.J."/>
            <person name="Scott M.A."/>
            <person name="Spackman E."/>
            <person name="Goraichik I."/>
            <person name="Dimitrov K.M."/>
            <person name="Suarez D.L."/>
            <person name="Swayne D.E."/>
        </authorList>
    </citation>
    <scope>NUCLEOTIDE SEQUENCE [LARGE SCALE GENOMIC DNA]</scope>
    <source>
        <strain evidence="1 2">CECT 8110</strain>
    </source>
</reference>
<evidence type="ECO:0000313" key="1">
    <source>
        <dbReference type="EMBL" id="SLN11021.1"/>
    </source>
</evidence>
<accession>A0A1X6Y5B0</accession>
<protein>
    <submittedName>
        <fullName evidence="1">Uncharacterized protein</fullName>
    </submittedName>
</protein>
<organism evidence="1 2">
    <name type="scientific">Roseovarius halotolerans</name>
    <dbReference type="NCBI Taxonomy" id="505353"/>
    <lineage>
        <taxon>Bacteria</taxon>
        <taxon>Pseudomonadati</taxon>
        <taxon>Pseudomonadota</taxon>
        <taxon>Alphaproteobacteria</taxon>
        <taxon>Rhodobacterales</taxon>
        <taxon>Roseobacteraceae</taxon>
        <taxon>Roseovarius</taxon>
    </lineage>
</organism>
<dbReference type="AlphaFoldDB" id="A0A1X6Y5B0"/>
<sequence>MTNIQDIIARSLTAADIDFIAGVLAEEDGEAITAVYDADEDIVDIEAGHGDGTFHDFGHVPTAEEIRGVLENLIEAEAEAEAA</sequence>